<evidence type="ECO:0000256" key="6">
    <source>
        <dbReference type="ARBA" id="ARBA00023170"/>
    </source>
</evidence>
<keyword evidence="5 8" id="KW-0472">Membrane</keyword>
<dbReference type="InterPro" id="IPR052192">
    <property type="entry name" value="Insect_Ionotropic_Sensory_Rcpt"/>
</dbReference>
<feature type="chain" id="PRO_5040148321" description="Ionotropic receptor" evidence="9">
    <location>
        <begin position="19"/>
        <end position="796"/>
    </location>
</feature>
<evidence type="ECO:0000256" key="5">
    <source>
        <dbReference type="ARBA" id="ARBA00023136"/>
    </source>
</evidence>
<accession>A0A9P0AHJ6</accession>
<dbReference type="EMBL" id="OU963867">
    <property type="protein sequence ID" value="CAH0391933.1"/>
    <property type="molecule type" value="Genomic_DNA"/>
</dbReference>
<feature type="transmembrane region" description="Helical" evidence="8">
    <location>
        <begin position="737"/>
        <end position="761"/>
    </location>
</feature>
<evidence type="ECO:0000256" key="3">
    <source>
        <dbReference type="ARBA" id="ARBA00022692"/>
    </source>
</evidence>
<dbReference type="AlphaFoldDB" id="A0A9P0AHJ6"/>
<dbReference type="PANTHER" id="PTHR42643:SF38">
    <property type="entry name" value="IONOTROPIC RECEPTOR 100A"/>
    <property type="match status" value="1"/>
</dbReference>
<evidence type="ECO:0000256" key="2">
    <source>
        <dbReference type="ARBA" id="ARBA00022475"/>
    </source>
</evidence>
<keyword evidence="3 8" id="KW-0812">Transmembrane</keyword>
<evidence type="ECO:0000256" key="1">
    <source>
        <dbReference type="ARBA" id="ARBA00004651"/>
    </source>
</evidence>
<keyword evidence="9" id="KW-0732">Signal</keyword>
<evidence type="ECO:0000313" key="10">
    <source>
        <dbReference type="EMBL" id="CAH0391933.1"/>
    </source>
</evidence>
<protein>
    <recommendedName>
        <fullName evidence="12">Ionotropic receptor</fullName>
    </recommendedName>
</protein>
<keyword evidence="11" id="KW-1185">Reference proteome</keyword>
<evidence type="ECO:0000256" key="9">
    <source>
        <dbReference type="SAM" id="SignalP"/>
    </source>
</evidence>
<proteinExistence type="predicted"/>
<keyword evidence="2" id="KW-1003">Cell membrane</keyword>
<feature type="transmembrane region" description="Helical" evidence="8">
    <location>
        <begin position="428"/>
        <end position="447"/>
    </location>
</feature>
<sequence length="796" mass="91737">MCKLFSLTLLSVNLIVSSYDNSGFQRPKEHRLESLPLMAFRICQKIVNKTELRLFYIIELNSDPPSTQFIQRLHENSIQTISISHHGELTSSVVTDHRKNMIFFLHDVEQLFNLIFYTISRADPLIINDELVKSPERNWKGRPYRPQGILPRFCIEIDGHFLWSKTVNRITCCKNVSITSRELEDASILSDSVFNETSGLYLHNIWNFKNHLIFVLKTVSENTGDSTPNALLNVTFHDSETDVFSTLIFCFKFFWRFFKGQKVIICHSNGCERYDPFTENLISYENSDRAEDPFLDFSWKNMHKKPVNVIVDFSTDKASKVSISPCWNWHPFQKAVLEHFESLVNCTVIFQNALRDMSELSDFRFKPRESLKFGFDLIILETGILSEETQFSELDFSVSIETSTLAIATPHSDFMSQGLVIFKSFSPVVWISIFITIIVLCCAQYIFQYSQSELFHRLYTDSEVDYYRGTSSFLTVYAYFICGSPSSLRLGRIFTGKIIFSIFSFSALIITSVFLGGMTTLLSNRVKYPEIDSLKTLEESELFIQTLDHSKTDMARIFDQLNQSKALKGKLIDNLRAYIHHVVVHHVYERFLNQSTFFNESVDTFANVKRIFGHLIEEAEENVRSVAETDAVLVTIPSTALPIDNVRMKHLVKNQWFEYHLMDEYIMTYPLTIIFMKNSFYFDKCNQIITQYLETGHTGQILEVIVGSFAYTQKLASSTAGDDAAPRAFNLDDLQSAFIGLIVGLFLSFLTFVGELLIDLFPHSAILKFLMRLKSAFQKNLVWILNGLVTPMKEEE</sequence>
<dbReference type="GO" id="GO:0005886">
    <property type="term" value="C:plasma membrane"/>
    <property type="evidence" value="ECO:0007669"/>
    <property type="project" value="UniProtKB-SubCell"/>
</dbReference>
<keyword evidence="6" id="KW-0675">Receptor</keyword>
<keyword evidence="4 8" id="KW-1133">Transmembrane helix</keyword>
<dbReference type="Proteomes" id="UP001152759">
    <property type="component" value="Chromosome 6"/>
</dbReference>
<reference evidence="10" key="1">
    <citation type="submission" date="2021-12" db="EMBL/GenBank/DDBJ databases">
        <authorList>
            <person name="King R."/>
        </authorList>
    </citation>
    <scope>NUCLEOTIDE SEQUENCE</scope>
</reference>
<evidence type="ECO:0008006" key="12">
    <source>
        <dbReference type="Google" id="ProtNLM"/>
    </source>
</evidence>
<organism evidence="10 11">
    <name type="scientific">Bemisia tabaci</name>
    <name type="common">Sweetpotato whitefly</name>
    <name type="synonym">Aleurodes tabaci</name>
    <dbReference type="NCBI Taxonomy" id="7038"/>
    <lineage>
        <taxon>Eukaryota</taxon>
        <taxon>Metazoa</taxon>
        <taxon>Ecdysozoa</taxon>
        <taxon>Arthropoda</taxon>
        <taxon>Hexapoda</taxon>
        <taxon>Insecta</taxon>
        <taxon>Pterygota</taxon>
        <taxon>Neoptera</taxon>
        <taxon>Paraneoptera</taxon>
        <taxon>Hemiptera</taxon>
        <taxon>Sternorrhyncha</taxon>
        <taxon>Aleyrodoidea</taxon>
        <taxon>Aleyrodidae</taxon>
        <taxon>Aleyrodinae</taxon>
        <taxon>Bemisia</taxon>
    </lineage>
</organism>
<feature type="transmembrane region" description="Helical" evidence="8">
    <location>
        <begin position="498"/>
        <end position="522"/>
    </location>
</feature>
<comment type="subcellular location">
    <subcellularLocation>
        <location evidence="1">Cell membrane</location>
        <topology evidence="1">Multi-pass membrane protein</topology>
    </subcellularLocation>
</comment>
<feature type="signal peptide" evidence="9">
    <location>
        <begin position="1"/>
        <end position="18"/>
    </location>
</feature>
<evidence type="ECO:0000256" key="8">
    <source>
        <dbReference type="SAM" id="Phobius"/>
    </source>
</evidence>
<evidence type="ECO:0000256" key="4">
    <source>
        <dbReference type="ARBA" id="ARBA00022989"/>
    </source>
</evidence>
<gene>
    <name evidence="10" type="ORF">BEMITA_LOCUS10504</name>
</gene>
<evidence type="ECO:0000256" key="7">
    <source>
        <dbReference type="ARBA" id="ARBA00023180"/>
    </source>
</evidence>
<dbReference type="Gene3D" id="1.10.287.70">
    <property type="match status" value="1"/>
</dbReference>
<dbReference type="PANTHER" id="PTHR42643">
    <property type="entry name" value="IONOTROPIC RECEPTOR 20A-RELATED"/>
    <property type="match status" value="1"/>
</dbReference>
<evidence type="ECO:0000313" key="11">
    <source>
        <dbReference type="Proteomes" id="UP001152759"/>
    </source>
</evidence>
<name>A0A9P0AHJ6_BEMTA</name>
<keyword evidence="7" id="KW-0325">Glycoprotein</keyword>